<protein>
    <submittedName>
        <fullName evidence="2">Uncharacterized protein</fullName>
    </submittedName>
</protein>
<gene>
    <name evidence="2" type="ORF">DFR59_12619</name>
</gene>
<dbReference type="EMBL" id="QQAY01000026">
    <property type="protein sequence ID" value="RDI36695.1"/>
    <property type="molecule type" value="Genomic_DNA"/>
</dbReference>
<reference evidence="2 3" key="1">
    <citation type="submission" date="2018-07" db="EMBL/GenBank/DDBJ databases">
        <title>Genomic Encyclopedia of Type Strains, Phase IV (KMG-IV): sequencing the most valuable type-strain genomes for metagenomic binning, comparative biology and taxonomic classification.</title>
        <authorList>
            <person name="Goeker M."/>
        </authorList>
    </citation>
    <scope>NUCLEOTIDE SEQUENCE [LARGE SCALE GENOMIC DNA]</scope>
    <source>
        <strain evidence="2 3">DSM 25281</strain>
    </source>
</reference>
<accession>A0A370FZ01</accession>
<feature type="transmembrane region" description="Helical" evidence="1">
    <location>
        <begin position="6"/>
        <end position="28"/>
    </location>
</feature>
<name>A0A370FZ01_9BACI</name>
<keyword evidence="3" id="KW-1185">Reference proteome</keyword>
<evidence type="ECO:0000313" key="2">
    <source>
        <dbReference type="EMBL" id="RDI36695.1"/>
    </source>
</evidence>
<sequence length="37" mass="4302">MFMEYFTDMSFVLIALIGGIVAISYVYVKRARGRRAR</sequence>
<keyword evidence="1" id="KW-0472">Membrane</keyword>
<organism evidence="2 3">
    <name type="scientific">Falsibacillus pallidus</name>
    <dbReference type="NCBI Taxonomy" id="493781"/>
    <lineage>
        <taxon>Bacteria</taxon>
        <taxon>Bacillati</taxon>
        <taxon>Bacillota</taxon>
        <taxon>Bacilli</taxon>
        <taxon>Bacillales</taxon>
        <taxon>Bacillaceae</taxon>
        <taxon>Falsibacillus</taxon>
    </lineage>
</organism>
<evidence type="ECO:0000256" key="1">
    <source>
        <dbReference type="SAM" id="Phobius"/>
    </source>
</evidence>
<evidence type="ECO:0000313" key="3">
    <source>
        <dbReference type="Proteomes" id="UP000255326"/>
    </source>
</evidence>
<keyword evidence="1" id="KW-0812">Transmembrane</keyword>
<proteinExistence type="predicted"/>
<comment type="caution">
    <text evidence="2">The sequence shown here is derived from an EMBL/GenBank/DDBJ whole genome shotgun (WGS) entry which is preliminary data.</text>
</comment>
<dbReference type="Proteomes" id="UP000255326">
    <property type="component" value="Unassembled WGS sequence"/>
</dbReference>
<dbReference type="NCBIfam" id="NF045534">
    <property type="entry name" value="small_EYxxD"/>
    <property type="match status" value="1"/>
</dbReference>
<dbReference type="RefSeq" id="WP_342768325.1">
    <property type="nucleotide sequence ID" value="NZ_QQAY01000026.1"/>
</dbReference>
<dbReference type="AlphaFoldDB" id="A0A370FZ01"/>
<keyword evidence="1" id="KW-1133">Transmembrane helix</keyword>